<comment type="caution">
    <text evidence="2">The sequence shown here is derived from an EMBL/GenBank/DDBJ whole genome shotgun (WGS) entry which is preliminary data.</text>
</comment>
<feature type="domain" description="Amidase" evidence="1">
    <location>
        <begin position="30"/>
        <end position="258"/>
    </location>
</feature>
<dbReference type="AlphaFoldDB" id="A0A8S9ZAZ3"/>
<evidence type="ECO:0000259" key="1">
    <source>
        <dbReference type="Pfam" id="PF01425"/>
    </source>
</evidence>
<protein>
    <submittedName>
        <fullName evidence="2">Amidase domain-containing protein</fullName>
    </submittedName>
</protein>
<dbReference type="Proteomes" id="UP000605970">
    <property type="component" value="Unassembled WGS sequence"/>
</dbReference>
<gene>
    <name evidence="2" type="ORF">Mgra_00010067</name>
</gene>
<dbReference type="InterPro" id="IPR023631">
    <property type="entry name" value="Amidase_dom"/>
</dbReference>
<accession>A0A8S9ZAZ3</accession>
<dbReference type="InterPro" id="IPR036928">
    <property type="entry name" value="AS_sf"/>
</dbReference>
<name>A0A8S9ZAZ3_9BILA</name>
<keyword evidence="3" id="KW-1185">Reference proteome</keyword>
<evidence type="ECO:0000313" key="3">
    <source>
        <dbReference type="Proteomes" id="UP000605970"/>
    </source>
</evidence>
<evidence type="ECO:0000313" key="2">
    <source>
        <dbReference type="EMBL" id="KAF7624650.1"/>
    </source>
</evidence>
<dbReference type="SUPFAM" id="SSF75304">
    <property type="entry name" value="Amidase signature (AS) enzymes"/>
    <property type="match status" value="1"/>
</dbReference>
<reference evidence="2" key="1">
    <citation type="journal article" date="2020" name="Ecol. Evol.">
        <title>Genome structure and content of the rice root-knot nematode (Meloidogyne graminicola).</title>
        <authorList>
            <person name="Phan N.T."/>
            <person name="Danchin E.G.J."/>
            <person name="Klopp C."/>
            <person name="Perfus-Barbeoch L."/>
            <person name="Kozlowski D.K."/>
            <person name="Koutsovoulos G.D."/>
            <person name="Lopez-Roques C."/>
            <person name="Bouchez O."/>
            <person name="Zahm M."/>
            <person name="Besnard G."/>
            <person name="Bellafiore S."/>
        </authorList>
    </citation>
    <scope>NUCLEOTIDE SEQUENCE</scope>
    <source>
        <strain evidence="2">VN-18</strain>
    </source>
</reference>
<dbReference type="OrthoDB" id="6428749at2759"/>
<dbReference type="GO" id="GO:0009062">
    <property type="term" value="P:fatty acid catabolic process"/>
    <property type="evidence" value="ECO:0007669"/>
    <property type="project" value="TreeGrafter"/>
</dbReference>
<dbReference type="InterPro" id="IPR052096">
    <property type="entry name" value="Endocannabinoid_amidase"/>
</dbReference>
<dbReference type="GO" id="GO:0004040">
    <property type="term" value="F:amidase activity"/>
    <property type="evidence" value="ECO:0007669"/>
    <property type="project" value="TreeGrafter"/>
</dbReference>
<dbReference type="Gene3D" id="3.90.1300.10">
    <property type="entry name" value="Amidase signature (AS) domain"/>
    <property type="match status" value="1"/>
</dbReference>
<dbReference type="Pfam" id="PF01425">
    <property type="entry name" value="Amidase"/>
    <property type="match status" value="1"/>
</dbReference>
<sequence>MLLNHVLGNVEYHKIVPKSVPLPLDHQKLENFEQRWKAKELRIGYNFDDGFIKPVPACVRAVERCDKELIYFPIPEPEKAASLFFKNILCDGGAYLNKTFSENPVDPFLKRFALLLKTFSAPNWQLLCAYVRTTNDVRQSQEQLDNYVLKFTELMMTAGLDLLIVPAFAFPAIPYNSCSDLSTAAFETGLYNMLDYSVGCLPVGKVTADDDKTLADETQWATDWNPLFKKIRAAAGNSKGLPINVQIVGLPFEDEKCLALMRILEKRIDDCQLE</sequence>
<proteinExistence type="predicted"/>
<organism evidence="2 3">
    <name type="scientific">Meloidogyne graminicola</name>
    <dbReference type="NCBI Taxonomy" id="189291"/>
    <lineage>
        <taxon>Eukaryota</taxon>
        <taxon>Metazoa</taxon>
        <taxon>Ecdysozoa</taxon>
        <taxon>Nematoda</taxon>
        <taxon>Chromadorea</taxon>
        <taxon>Rhabditida</taxon>
        <taxon>Tylenchina</taxon>
        <taxon>Tylenchomorpha</taxon>
        <taxon>Tylenchoidea</taxon>
        <taxon>Meloidogynidae</taxon>
        <taxon>Meloidogyninae</taxon>
        <taxon>Meloidogyne</taxon>
    </lineage>
</organism>
<dbReference type="EMBL" id="JABEBT010000216">
    <property type="protein sequence ID" value="KAF7624650.1"/>
    <property type="molecule type" value="Genomic_DNA"/>
</dbReference>
<dbReference type="PANTHER" id="PTHR45847:SF6">
    <property type="entry name" value="FATTY ACID AMIDE HYDROLASE"/>
    <property type="match status" value="1"/>
</dbReference>
<dbReference type="GO" id="GO:0017064">
    <property type="term" value="F:fatty acid amide hydrolase activity"/>
    <property type="evidence" value="ECO:0007669"/>
    <property type="project" value="TreeGrafter"/>
</dbReference>
<dbReference type="PANTHER" id="PTHR45847">
    <property type="entry name" value="FATTY ACID AMIDE HYDROLASE"/>
    <property type="match status" value="1"/>
</dbReference>